<comment type="caution">
    <text evidence="1">The sequence shown here is derived from an EMBL/GenBank/DDBJ whole genome shotgun (WGS) entry which is preliminary data.</text>
</comment>
<organism evidence="1 2">
    <name type="scientific">Cristinia sonorae</name>
    <dbReference type="NCBI Taxonomy" id="1940300"/>
    <lineage>
        <taxon>Eukaryota</taxon>
        <taxon>Fungi</taxon>
        <taxon>Dikarya</taxon>
        <taxon>Basidiomycota</taxon>
        <taxon>Agaricomycotina</taxon>
        <taxon>Agaricomycetes</taxon>
        <taxon>Agaricomycetidae</taxon>
        <taxon>Agaricales</taxon>
        <taxon>Pleurotineae</taxon>
        <taxon>Stephanosporaceae</taxon>
        <taxon>Cristinia</taxon>
    </lineage>
</organism>
<dbReference type="AlphaFoldDB" id="A0A8K0XMH5"/>
<dbReference type="OrthoDB" id="2788229at2759"/>
<proteinExistence type="predicted"/>
<dbReference type="Proteomes" id="UP000813824">
    <property type="component" value="Unassembled WGS sequence"/>
</dbReference>
<accession>A0A8K0XMH5</accession>
<keyword evidence="2" id="KW-1185">Reference proteome</keyword>
<sequence length="417" mass="45320">MNPRIPPEITDIFVDFLHDDTPSLLTSSLVCRAFLPSARHHLFRAVTLDVATRPPSSSSSYSRVAESFLDFLVDAPHIGALVRTLSLRGNVNGRVVGGETETETDAGVVRGILRHVPRLNTLVLDSLYWKLSPSGTLPIPDCTTSCPRTLVIRNMAVRGWSGAAVFTTEAVVDLLSHFKGISDLEVDSTALDVDVVHDRNTVSHALATSLRGLALERLVCRQSTSLVSLLQITSARDQDQDQGLRLRSVGLQVGFLSDAYASRSFLVQVGPYLQDLTLDMVNPHHRISPDTLERTYGAGLSHCTRLETLRVNVDTRRDSKSGLSLLAGLLRRCAPPGLRRLTITMVDTDTSTDTGSELEGLDACVGAAESMEVDKLEVVREVRSEDGSVVRRGAVVGGWEEAWESSCRRGGVGQLSL</sequence>
<evidence type="ECO:0000313" key="2">
    <source>
        <dbReference type="Proteomes" id="UP000813824"/>
    </source>
</evidence>
<reference evidence="1" key="1">
    <citation type="journal article" date="2021" name="New Phytol.">
        <title>Evolutionary innovations through gain and loss of genes in the ectomycorrhizal Boletales.</title>
        <authorList>
            <person name="Wu G."/>
            <person name="Miyauchi S."/>
            <person name="Morin E."/>
            <person name="Kuo A."/>
            <person name="Drula E."/>
            <person name="Varga T."/>
            <person name="Kohler A."/>
            <person name="Feng B."/>
            <person name="Cao Y."/>
            <person name="Lipzen A."/>
            <person name="Daum C."/>
            <person name="Hundley H."/>
            <person name="Pangilinan J."/>
            <person name="Johnson J."/>
            <person name="Barry K."/>
            <person name="LaButti K."/>
            <person name="Ng V."/>
            <person name="Ahrendt S."/>
            <person name="Min B."/>
            <person name="Choi I.G."/>
            <person name="Park H."/>
            <person name="Plett J.M."/>
            <person name="Magnuson J."/>
            <person name="Spatafora J.W."/>
            <person name="Nagy L.G."/>
            <person name="Henrissat B."/>
            <person name="Grigoriev I.V."/>
            <person name="Yang Z.L."/>
            <person name="Xu J."/>
            <person name="Martin F.M."/>
        </authorList>
    </citation>
    <scope>NUCLEOTIDE SEQUENCE</scope>
    <source>
        <strain evidence="1">KKN 215</strain>
    </source>
</reference>
<gene>
    <name evidence="1" type="ORF">BXZ70DRAFT_465099</name>
</gene>
<dbReference type="EMBL" id="JAEVFJ010000033">
    <property type="protein sequence ID" value="KAH8092233.1"/>
    <property type="molecule type" value="Genomic_DNA"/>
</dbReference>
<evidence type="ECO:0000313" key="1">
    <source>
        <dbReference type="EMBL" id="KAH8092233.1"/>
    </source>
</evidence>
<protein>
    <submittedName>
        <fullName evidence="1">Uncharacterized protein</fullName>
    </submittedName>
</protein>
<name>A0A8K0XMH5_9AGAR</name>